<comment type="similarity">
    <text evidence="2">Belongs to the TEC1 family.</text>
</comment>
<sequence>LAKIPKLGRRKIVVDGKPSGRNELVAAYIFSKTGKKRTRKQVSSHIQVLKNTRKDEQEIMDLLSDTTIDEGVSDNSFLEVLGQTTMEYSGSRDSTPVSPSDSTAEGLEWPGERIEGRSSHRRQISIASMLNPEIDNPTSNPTEMQTDIRRQTRRASPPPSSLQFPQGYVFSHHERLYHSRGVSQDRYGAPHFYHSQNFIFWPCQYQLVQQRGAASSSSMELSDVVLLEDRQPFTDTLRCQHIHHVDYERFPFIKELYARKQCLFLTYKLDLKIQNLSEDYKLDTRNLYQSRDHDTVECTTTVLSFGQTALEVKEIQESEYRDGRHLYSFKLVNEWLNTFLTTLNKGMSPSEVEAALHHLCIIQQFDSIGSNGVPLMVVVYEFGSGNGHLTGHRLTNDMALAMGPSILPRTRANTWDNSGPSKVMHHYPISFHGERYAPSALSSESMAWTKSAEQPYSSTSYANYVDPGRDRRSFKRSSLDFRGRPEYNYAASSVESRTMDPKKSRTYPRE</sequence>
<evidence type="ECO:0000256" key="4">
    <source>
        <dbReference type="ARBA" id="ARBA00023125"/>
    </source>
</evidence>
<dbReference type="Gene3D" id="2.70.50.80">
    <property type="match status" value="1"/>
</dbReference>
<gene>
    <name evidence="10" type="ORF">BG006_003188</name>
</gene>
<organism evidence="10 11">
    <name type="scientific">Podila minutissima</name>
    <dbReference type="NCBI Taxonomy" id="64525"/>
    <lineage>
        <taxon>Eukaryota</taxon>
        <taxon>Fungi</taxon>
        <taxon>Fungi incertae sedis</taxon>
        <taxon>Mucoromycota</taxon>
        <taxon>Mortierellomycotina</taxon>
        <taxon>Mortierellomycetes</taxon>
        <taxon>Mortierellales</taxon>
        <taxon>Mortierellaceae</taxon>
        <taxon>Podila</taxon>
    </lineage>
</organism>
<feature type="DNA-binding region" description="TEA" evidence="7">
    <location>
        <begin position="1"/>
        <end position="56"/>
    </location>
</feature>
<dbReference type="GO" id="GO:0005634">
    <property type="term" value="C:nucleus"/>
    <property type="evidence" value="ECO:0007669"/>
    <property type="project" value="UniProtKB-SubCell"/>
</dbReference>
<comment type="caution">
    <text evidence="10">The sequence shown here is derived from an EMBL/GenBank/DDBJ whole genome shotgun (WGS) entry which is preliminary data.</text>
</comment>
<dbReference type="Pfam" id="PF01285">
    <property type="entry name" value="TEA"/>
    <property type="match status" value="1"/>
</dbReference>
<protein>
    <recommendedName>
        <fullName evidence="9">TEA domain-containing protein</fullName>
    </recommendedName>
</protein>
<comment type="subcellular location">
    <subcellularLocation>
        <location evidence="1">Nucleus</location>
    </subcellularLocation>
</comment>
<dbReference type="InterPro" id="IPR041086">
    <property type="entry name" value="YBD"/>
</dbReference>
<keyword evidence="6" id="KW-0539">Nucleus</keyword>
<dbReference type="InterPro" id="IPR038096">
    <property type="entry name" value="TEA/ATTS_sf"/>
</dbReference>
<accession>A0A9P5SN63</accession>
<evidence type="ECO:0000256" key="1">
    <source>
        <dbReference type="ARBA" id="ARBA00004123"/>
    </source>
</evidence>
<name>A0A9P5SN63_9FUNG</name>
<dbReference type="GO" id="GO:0000981">
    <property type="term" value="F:DNA-binding transcription factor activity, RNA polymerase II-specific"/>
    <property type="evidence" value="ECO:0007669"/>
    <property type="project" value="TreeGrafter"/>
</dbReference>
<evidence type="ECO:0000259" key="9">
    <source>
        <dbReference type="PROSITE" id="PS51088"/>
    </source>
</evidence>
<dbReference type="PROSITE" id="PS51088">
    <property type="entry name" value="TEA_2"/>
    <property type="match status" value="1"/>
</dbReference>
<feature type="compositionally biased region" description="Polar residues" evidence="8">
    <location>
        <begin position="136"/>
        <end position="145"/>
    </location>
</feature>
<dbReference type="Gene3D" id="6.10.20.40">
    <property type="entry name" value="TEA/ATTS domain"/>
    <property type="match status" value="1"/>
</dbReference>
<feature type="non-terminal residue" evidence="10">
    <location>
        <position position="510"/>
    </location>
</feature>
<dbReference type="Proteomes" id="UP000696485">
    <property type="component" value="Unassembled WGS sequence"/>
</dbReference>
<dbReference type="PANTHER" id="PTHR11834">
    <property type="entry name" value="TRANSCRIPTIONAL ENHANCER FACTOR TEF RELATED"/>
    <property type="match status" value="1"/>
</dbReference>
<keyword evidence="5" id="KW-0804">Transcription</keyword>
<feature type="region of interest" description="Disordered" evidence="8">
    <location>
        <begin position="88"/>
        <end position="108"/>
    </location>
</feature>
<dbReference type="PANTHER" id="PTHR11834:SF0">
    <property type="entry name" value="PROTEIN SCALLOPED"/>
    <property type="match status" value="1"/>
</dbReference>
<evidence type="ECO:0000256" key="6">
    <source>
        <dbReference type="ARBA" id="ARBA00023242"/>
    </source>
</evidence>
<dbReference type="GO" id="GO:0000978">
    <property type="term" value="F:RNA polymerase II cis-regulatory region sequence-specific DNA binding"/>
    <property type="evidence" value="ECO:0007669"/>
    <property type="project" value="TreeGrafter"/>
</dbReference>
<proteinExistence type="inferred from homology"/>
<dbReference type="Pfam" id="PF17725">
    <property type="entry name" value="YBD"/>
    <property type="match status" value="1"/>
</dbReference>
<dbReference type="AlphaFoldDB" id="A0A9P5SN63"/>
<dbReference type="EMBL" id="JAAAUY010000183">
    <property type="protein sequence ID" value="KAF9333779.1"/>
    <property type="molecule type" value="Genomic_DNA"/>
</dbReference>
<dbReference type="InterPro" id="IPR000818">
    <property type="entry name" value="TEA/ATTS_dom"/>
</dbReference>
<dbReference type="GO" id="GO:0005667">
    <property type="term" value="C:transcription regulator complex"/>
    <property type="evidence" value="ECO:0007669"/>
    <property type="project" value="TreeGrafter"/>
</dbReference>
<feature type="region of interest" description="Disordered" evidence="8">
    <location>
        <begin position="128"/>
        <end position="163"/>
    </location>
</feature>
<feature type="region of interest" description="Disordered" evidence="8">
    <location>
        <begin position="459"/>
        <end position="479"/>
    </location>
</feature>
<keyword evidence="4" id="KW-0238">DNA-binding</keyword>
<feature type="compositionally biased region" description="Polar residues" evidence="8">
    <location>
        <begin position="88"/>
        <end position="103"/>
    </location>
</feature>
<dbReference type="InterPro" id="IPR050937">
    <property type="entry name" value="TEC1_TEAD_TF"/>
</dbReference>
<evidence type="ECO:0000256" key="7">
    <source>
        <dbReference type="PROSITE-ProRule" id="PRU00505"/>
    </source>
</evidence>
<evidence type="ECO:0000256" key="2">
    <source>
        <dbReference type="ARBA" id="ARBA00008421"/>
    </source>
</evidence>
<evidence type="ECO:0000313" key="10">
    <source>
        <dbReference type="EMBL" id="KAF9333779.1"/>
    </source>
</evidence>
<keyword evidence="11" id="KW-1185">Reference proteome</keyword>
<evidence type="ECO:0000256" key="8">
    <source>
        <dbReference type="SAM" id="MobiDB-lite"/>
    </source>
</evidence>
<dbReference type="SMART" id="SM00426">
    <property type="entry name" value="TEA"/>
    <property type="match status" value="1"/>
</dbReference>
<feature type="compositionally biased region" description="Basic and acidic residues" evidence="8">
    <location>
        <begin position="467"/>
        <end position="479"/>
    </location>
</feature>
<dbReference type="PRINTS" id="PR00065">
    <property type="entry name" value="TEADOMAIN"/>
</dbReference>
<reference evidence="10" key="1">
    <citation type="journal article" date="2020" name="Fungal Divers.">
        <title>Resolving the Mortierellaceae phylogeny through synthesis of multi-gene phylogenetics and phylogenomics.</title>
        <authorList>
            <person name="Vandepol N."/>
            <person name="Liber J."/>
            <person name="Desiro A."/>
            <person name="Na H."/>
            <person name="Kennedy M."/>
            <person name="Barry K."/>
            <person name="Grigoriev I.V."/>
            <person name="Miller A.N."/>
            <person name="O'Donnell K."/>
            <person name="Stajich J.E."/>
            <person name="Bonito G."/>
        </authorList>
    </citation>
    <scope>NUCLEOTIDE SEQUENCE</scope>
    <source>
        <strain evidence="10">NVP1</strain>
    </source>
</reference>
<evidence type="ECO:0000256" key="5">
    <source>
        <dbReference type="ARBA" id="ARBA00023163"/>
    </source>
</evidence>
<feature type="domain" description="TEA" evidence="9">
    <location>
        <begin position="1"/>
        <end position="56"/>
    </location>
</feature>
<keyword evidence="3" id="KW-0805">Transcription regulation</keyword>
<evidence type="ECO:0000313" key="11">
    <source>
        <dbReference type="Proteomes" id="UP000696485"/>
    </source>
</evidence>
<evidence type="ECO:0000256" key="3">
    <source>
        <dbReference type="ARBA" id="ARBA00023015"/>
    </source>
</evidence>